<reference evidence="3 4" key="1">
    <citation type="submission" date="2021-08" db="EMBL/GenBank/DDBJ databases">
        <authorList>
            <person name="Ping M."/>
        </authorList>
    </citation>
    <scope>NUCLEOTIDE SEQUENCE [LARGE SCALE GENOMIC DNA]</scope>
    <source>
        <strain evidence="3 4">MG28</strain>
    </source>
</reference>
<organism evidence="3 4">
    <name type="scientific">Streptomyces akebiae</name>
    <dbReference type="NCBI Taxonomy" id="2865673"/>
    <lineage>
        <taxon>Bacteria</taxon>
        <taxon>Bacillati</taxon>
        <taxon>Actinomycetota</taxon>
        <taxon>Actinomycetes</taxon>
        <taxon>Kitasatosporales</taxon>
        <taxon>Streptomycetaceae</taxon>
        <taxon>Streptomyces</taxon>
    </lineage>
</organism>
<feature type="region of interest" description="Disordered" evidence="1">
    <location>
        <begin position="1"/>
        <end position="77"/>
    </location>
</feature>
<evidence type="ECO:0000256" key="1">
    <source>
        <dbReference type="SAM" id="MobiDB-lite"/>
    </source>
</evidence>
<evidence type="ECO:0000313" key="4">
    <source>
        <dbReference type="Proteomes" id="UP000827138"/>
    </source>
</evidence>
<gene>
    <name evidence="3" type="ORF">K1J60_29060</name>
</gene>
<dbReference type="EMBL" id="CP080647">
    <property type="protein sequence ID" value="QYX83259.1"/>
    <property type="molecule type" value="Genomic_DNA"/>
</dbReference>
<dbReference type="InterPro" id="IPR001959">
    <property type="entry name" value="Transposase"/>
</dbReference>
<accession>A0ABX8Y564</accession>
<feature type="region of interest" description="Disordered" evidence="1">
    <location>
        <begin position="90"/>
        <end position="110"/>
    </location>
</feature>
<proteinExistence type="predicted"/>
<dbReference type="Pfam" id="PF01385">
    <property type="entry name" value="OrfB_IS605"/>
    <property type="match status" value="1"/>
</dbReference>
<feature type="domain" description="Probable transposase IS891/IS1136/IS1341" evidence="2">
    <location>
        <begin position="8"/>
        <end position="87"/>
    </location>
</feature>
<feature type="compositionally biased region" description="Basic residues" evidence="1">
    <location>
        <begin position="55"/>
        <end position="64"/>
    </location>
</feature>
<dbReference type="Proteomes" id="UP000827138">
    <property type="component" value="Chromosome"/>
</dbReference>
<evidence type="ECO:0000259" key="2">
    <source>
        <dbReference type="Pfam" id="PF01385"/>
    </source>
</evidence>
<feature type="compositionally biased region" description="Basic residues" evidence="1">
    <location>
        <begin position="35"/>
        <end position="44"/>
    </location>
</feature>
<name>A0ABX8Y564_9ACTN</name>
<protein>
    <submittedName>
        <fullName evidence="3">Transposase</fullName>
    </submittedName>
</protein>
<feature type="compositionally biased region" description="Basic and acidic residues" evidence="1">
    <location>
        <begin position="65"/>
        <end position="77"/>
    </location>
</feature>
<evidence type="ECO:0000313" key="3">
    <source>
        <dbReference type="EMBL" id="QYX83259.1"/>
    </source>
</evidence>
<keyword evidence="4" id="KW-1185">Reference proteome</keyword>
<sequence>MKETATTTSDAHDLPHSGHGRKANAELTRYDRMTARRRPKKGKPGSKGYHEARKPRAKAHKKVARQREDTGRKWAKKVVRDHDAIAVRAGLNPAGADGGRPPGALLQEAA</sequence>